<dbReference type="SUPFAM" id="SSF53474">
    <property type="entry name" value="alpha/beta-Hydrolases"/>
    <property type="match status" value="1"/>
</dbReference>
<dbReference type="InterPro" id="IPR050278">
    <property type="entry name" value="Serine_Prot_S9B/DPPIV"/>
</dbReference>
<evidence type="ECO:0000313" key="2">
    <source>
        <dbReference type="EMBL" id="VDK39793.1"/>
    </source>
</evidence>
<reference evidence="2 3" key="2">
    <citation type="submission" date="2018-11" db="EMBL/GenBank/DDBJ databases">
        <authorList>
            <consortium name="Pathogen Informatics"/>
        </authorList>
    </citation>
    <scope>NUCLEOTIDE SEQUENCE [LARGE SCALE GENOMIC DNA]</scope>
</reference>
<dbReference type="AlphaFoldDB" id="A0A158RA14"/>
<gene>
    <name evidence="2" type="ORF">TASK_LOCUS8215</name>
</gene>
<dbReference type="Gene3D" id="3.40.50.1820">
    <property type="entry name" value="alpha/beta hydrolase"/>
    <property type="match status" value="1"/>
</dbReference>
<dbReference type="InterPro" id="IPR001375">
    <property type="entry name" value="Peptidase_S9_cat"/>
</dbReference>
<dbReference type="Pfam" id="PF13927">
    <property type="entry name" value="Ig_3"/>
    <property type="match status" value="1"/>
</dbReference>
<dbReference type="SUPFAM" id="SSF48726">
    <property type="entry name" value="Immunoglobulin"/>
    <property type="match status" value="3"/>
</dbReference>
<dbReference type="OrthoDB" id="16520at2759"/>
<name>A0A158RA14_TAEAS</name>
<reference evidence="4" key="1">
    <citation type="submission" date="2016-04" db="UniProtKB">
        <authorList>
            <consortium name="WormBaseParasite"/>
        </authorList>
    </citation>
    <scope>IDENTIFICATION</scope>
</reference>
<evidence type="ECO:0000259" key="1">
    <source>
        <dbReference type="PROSITE" id="PS50835"/>
    </source>
</evidence>
<dbReference type="InterPro" id="IPR003599">
    <property type="entry name" value="Ig_sub"/>
</dbReference>
<protein>
    <submittedName>
        <fullName evidence="4">Ig-like domain-containing protein</fullName>
    </submittedName>
</protein>
<dbReference type="Pfam" id="PF00326">
    <property type="entry name" value="Peptidase_S9"/>
    <property type="match status" value="1"/>
</dbReference>
<dbReference type="InterPro" id="IPR029058">
    <property type="entry name" value="AB_hydrolase_fold"/>
</dbReference>
<dbReference type="Gene3D" id="2.60.40.10">
    <property type="entry name" value="Immunoglobulins"/>
    <property type="match status" value="3"/>
</dbReference>
<dbReference type="GO" id="GO:0006508">
    <property type="term" value="P:proteolysis"/>
    <property type="evidence" value="ECO:0007669"/>
    <property type="project" value="InterPro"/>
</dbReference>
<dbReference type="Gene3D" id="2.140.10.30">
    <property type="entry name" value="Dipeptidylpeptidase IV, N-terminal domain"/>
    <property type="match status" value="1"/>
</dbReference>
<dbReference type="SUPFAM" id="SSF82171">
    <property type="entry name" value="DPP6 N-terminal domain-like"/>
    <property type="match status" value="1"/>
</dbReference>
<evidence type="ECO:0000313" key="4">
    <source>
        <dbReference type="WBParaSite" id="TASK_0000821401-mRNA-1"/>
    </source>
</evidence>
<dbReference type="GO" id="GO:0008236">
    <property type="term" value="F:serine-type peptidase activity"/>
    <property type="evidence" value="ECO:0007669"/>
    <property type="project" value="InterPro"/>
</dbReference>
<sequence length="1267" mass="142207">HELVITPEVTIYDEKPSNDTGRIKTFPNKTVIVEAIMGESVIFICNIFNMIPNARVIWRRVSFDGLVTETINDGLMSRDMSRWKIGQGKQTNSIRLEILVVDETYAGHYTCDCQYTGSVEPARAERILSVVSQAKVLPFHSSYTTTVTEGDRMTLRCQAAGIPQPVVYWRRTGGSSSLIRNYGISKPGETIDFLSVLPEDAGEYMCTAENRLGVDYWPVRVSVRHKPKIRIYVTAPISQSPCNVHLYCEVLANPASEATEITWNVGSAATKTIVSTNRSRLVYLNGGNTRFLVVAFNPITADDLNQKYTCLATNILGTVSREHVLNASDWITKGTFADLKCVGCNLQGSLLLMGAIIFLSVYKTIKPKKCQHKFCVNEPYLEFEIQYYDNFAQMAAETTSPYKEVETRSFAAFFKIAQLANVPNDWVASQPYFINLRPPQDSPECRAYFASFPSPNGNMNIFYADIDVSETASLQSNLVLQPLLQKDAFRSVAFRSKVSLAESLLRERMRSSHFSISDIKLDPRSGSFLLSISGSIVQFTDYNWPPTSPCIATSLNVLSASESAMQPISCPCNPNLIAYVDGSNIGITNALTSTYTCITNITDPKISAGRSSFVVQEEFDRYIGLWWRPVLDSRGTYCLMYEETDERQVEVITLPNFSAWNEQVEPHAYPKPGKKNATSTLKMVTFTLDPESYELTDIKIREWVTPLFQMLPEYEYLVRCDWTEGGKYFWMVLSNRLQSKMSLFLVSPQSFYSGRWIPFILLYDEEDPVYWVEPHNCLRFLEANSTSIRYIWLSRRSGYAHLYEHVRNLAPSPQSPSSKIIISTPGSRCFVPTEAVKERQLTGGDWEVLSDHIFVDDVNNLLLFEALREHPLWTNVYAVSYGLTEPRIHRLTLESDWLAISAVTNSQVAEVEFRLSFSLLTFDAASGLCVVEASNPKALPGQVLFRLQVESDGIPRLKALAVLKKLASVDDVLPTVLKPLCGPRVLSVTFKNIATSRTALTFHGMLFTPPPETRPPHGFPTLHLVYGGPGVQLVRGICFRNLIQKAQIYCHFGYALLLCDCRGSANRGSQFAGHIKYQMVGFVGAVELPDHVMFLREAASQTGLIDLNRVAIYGSSYGGYLALMAAAKHRDAYRASIAVCPVVSWQHYDTAYTERYLGLPSEHESAYINGDVLTYASYFPDKSPYLLIAHGGQDENVHFAHTASLLQRLNALGKPYHLSVRATSYSLSISAFSLLQFYPESRHRIRDEDHLIATVLNFLDQTLRAPP</sequence>
<proteinExistence type="predicted"/>
<dbReference type="PROSITE" id="PS50835">
    <property type="entry name" value="IG_LIKE"/>
    <property type="match status" value="3"/>
</dbReference>
<dbReference type="GO" id="GO:0008239">
    <property type="term" value="F:dipeptidyl-peptidase activity"/>
    <property type="evidence" value="ECO:0007669"/>
    <property type="project" value="TreeGrafter"/>
</dbReference>
<dbReference type="SMART" id="SM00409">
    <property type="entry name" value="IG"/>
    <property type="match status" value="2"/>
</dbReference>
<dbReference type="InterPro" id="IPR007110">
    <property type="entry name" value="Ig-like_dom"/>
</dbReference>
<organism evidence="4">
    <name type="scientific">Taenia asiatica</name>
    <name type="common">Asian tapeworm</name>
    <dbReference type="NCBI Taxonomy" id="60517"/>
    <lineage>
        <taxon>Eukaryota</taxon>
        <taxon>Metazoa</taxon>
        <taxon>Spiralia</taxon>
        <taxon>Lophotrochozoa</taxon>
        <taxon>Platyhelminthes</taxon>
        <taxon>Cestoda</taxon>
        <taxon>Eucestoda</taxon>
        <taxon>Cyclophyllidea</taxon>
        <taxon>Taeniidae</taxon>
        <taxon>Taenia</taxon>
    </lineage>
</organism>
<dbReference type="InterPro" id="IPR002469">
    <property type="entry name" value="Peptidase_S9B_N"/>
</dbReference>
<feature type="domain" description="Ig-like" evidence="1">
    <location>
        <begin position="227"/>
        <end position="326"/>
    </location>
</feature>
<dbReference type="EMBL" id="UYRS01018750">
    <property type="protein sequence ID" value="VDK39793.1"/>
    <property type="molecule type" value="Genomic_DNA"/>
</dbReference>
<dbReference type="InterPro" id="IPR003598">
    <property type="entry name" value="Ig_sub2"/>
</dbReference>
<keyword evidence="3" id="KW-1185">Reference proteome</keyword>
<dbReference type="Pfam" id="PF00930">
    <property type="entry name" value="DPPIV_N"/>
    <property type="match status" value="1"/>
</dbReference>
<evidence type="ECO:0000313" key="3">
    <source>
        <dbReference type="Proteomes" id="UP000282613"/>
    </source>
</evidence>
<dbReference type="SMART" id="SM00408">
    <property type="entry name" value="IGc2"/>
    <property type="match status" value="2"/>
</dbReference>
<feature type="domain" description="Ig-like" evidence="1">
    <location>
        <begin position="138"/>
        <end position="222"/>
    </location>
</feature>
<dbReference type="InterPro" id="IPR036179">
    <property type="entry name" value="Ig-like_dom_sf"/>
</dbReference>
<dbReference type="Proteomes" id="UP000282613">
    <property type="component" value="Unassembled WGS sequence"/>
</dbReference>
<accession>A0A158RA14</accession>
<dbReference type="PANTHER" id="PTHR11731">
    <property type="entry name" value="PROTEASE FAMILY S9B,C DIPEPTIDYL-PEPTIDASE IV-RELATED"/>
    <property type="match status" value="1"/>
</dbReference>
<dbReference type="WBParaSite" id="TASK_0000821401-mRNA-1">
    <property type="protein sequence ID" value="TASK_0000821401-mRNA-1"/>
    <property type="gene ID" value="TASK_0000821401"/>
</dbReference>
<dbReference type="STRING" id="60517.A0A158RA14"/>
<feature type="domain" description="Ig-like" evidence="1">
    <location>
        <begin position="27"/>
        <end position="129"/>
    </location>
</feature>
<dbReference type="InterPro" id="IPR013783">
    <property type="entry name" value="Ig-like_fold"/>
</dbReference>
<dbReference type="PANTHER" id="PTHR11731:SF193">
    <property type="entry name" value="DIPEPTIDYL PEPTIDASE 9"/>
    <property type="match status" value="1"/>
</dbReference>